<sequence>VLFDVFKEIPMTKLHNNMISELKKRGNMKEYKDEFLAAPTEIKFLLYFAKMTKKDKNKLYHFLKDANNPPHFI</sequence>
<feature type="non-terminal residue" evidence="1">
    <location>
        <position position="1"/>
    </location>
</feature>
<proteinExistence type="predicted"/>
<dbReference type="Proteomes" id="UP001200271">
    <property type="component" value="Unassembled WGS sequence"/>
</dbReference>
<organism evidence="1 2">
    <name type="scientific">Staphylococcus aureus</name>
    <dbReference type="NCBI Taxonomy" id="1280"/>
    <lineage>
        <taxon>Bacteria</taxon>
        <taxon>Bacillati</taxon>
        <taxon>Bacillota</taxon>
        <taxon>Bacilli</taxon>
        <taxon>Bacillales</taxon>
        <taxon>Staphylococcaceae</taxon>
        <taxon>Staphylococcus</taxon>
    </lineage>
</organism>
<evidence type="ECO:0000313" key="2">
    <source>
        <dbReference type="Proteomes" id="UP001200271"/>
    </source>
</evidence>
<reference evidence="1" key="1">
    <citation type="journal article" date="2021" name="Front Med (Lausanne)">
        <title>The Prevalence and Determinants of Fusidic Acid Resistance Among Methicillin-Resistant Staphylococcus aureus Clinical Isolates in China.</title>
        <authorList>
            <person name="Zhao H."/>
            <person name="Wang X."/>
            <person name="Wang B."/>
            <person name="Xu Y."/>
            <person name="Rao L."/>
            <person name="Wan B."/>
            <person name="Guo Y."/>
            <person name="Wu X."/>
            <person name="Yu J."/>
            <person name="Chen L."/>
            <person name="Li M."/>
            <person name="Yu F."/>
        </authorList>
    </citation>
    <scope>NUCLEOTIDE SEQUENCE</scope>
    <source>
        <strain evidence="1">NC-4</strain>
    </source>
</reference>
<dbReference type="EMBL" id="JAIUEN010000379">
    <property type="protein sequence ID" value="MCE3363875.1"/>
    <property type="molecule type" value="Genomic_DNA"/>
</dbReference>
<gene>
    <name evidence="1" type="ORF">LB359_16650</name>
</gene>
<dbReference type="AlphaFoldDB" id="A0AAW4YD04"/>
<name>A0AAW4YD04_STAAU</name>
<accession>A0AAW4YD04</accession>
<reference evidence="1" key="2">
    <citation type="submission" date="2023-08" db="EMBL/GenBank/DDBJ databases">
        <authorList>
            <person name="Zhao H."/>
            <person name="Wang X."/>
        </authorList>
    </citation>
    <scope>NUCLEOTIDE SEQUENCE</scope>
    <source>
        <strain evidence="1">NC-4</strain>
    </source>
</reference>
<protein>
    <submittedName>
        <fullName evidence="1">Uncharacterized protein</fullName>
    </submittedName>
</protein>
<evidence type="ECO:0000313" key="1">
    <source>
        <dbReference type="EMBL" id="MCE3363875.1"/>
    </source>
</evidence>
<comment type="caution">
    <text evidence="1">The sequence shown here is derived from an EMBL/GenBank/DDBJ whole genome shotgun (WGS) entry which is preliminary data.</text>
</comment>